<evidence type="ECO:0000256" key="2">
    <source>
        <dbReference type="ARBA" id="ARBA00013014"/>
    </source>
</evidence>
<feature type="domain" description="Ketopantoate reductase C-terminal" evidence="8">
    <location>
        <begin position="230"/>
        <end position="363"/>
    </location>
</feature>
<reference evidence="9 10" key="1">
    <citation type="journal article" date="2016" name="Fungal Biol.">
        <title>The genome of Xylona heveae provides a window into fungal endophytism.</title>
        <authorList>
            <person name="Gazis R."/>
            <person name="Kuo A."/>
            <person name="Riley R."/>
            <person name="LaButti K."/>
            <person name="Lipzen A."/>
            <person name="Lin J."/>
            <person name="Amirebrahimi M."/>
            <person name="Hesse C.N."/>
            <person name="Spatafora J.W."/>
            <person name="Henrissat B."/>
            <person name="Hainaut M."/>
            <person name="Grigoriev I.V."/>
            <person name="Hibbett D.S."/>
        </authorList>
    </citation>
    <scope>NUCLEOTIDE SEQUENCE [LARGE SCALE GENOMIC DNA]</scope>
    <source>
        <strain evidence="9 10">TC161</strain>
    </source>
</reference>
<dbReference type="OMA" id="RKEPFQV"/>
<dbReference type="InterPro" id="IPR013332">
    <property type="entry name" value="KPR_N"/>
</dbReference>
<dbReference type="InterPro" id="IPR050838">
    <property type="entry name" value="Ketopantoate_reductase"/>
</dbReference>
<feature type="compositionally biased region" description="Polar residues" evidence="6">
    <location>
        <begin position="68"/>
        <end position="88"/>
    </location>
</feature>
<proteinExistence type="inferred from homology"/>
<dbReference type="InterPro" id="IPR008927">
    <property type="entry name" value="6-PGluconate_DH-like_C_sf"/>
</dbReference>
<dbReference type="Gene3D" id="3.40.50.720">
    <property type="entry name" value="NAD(P)-binding Rossmann-like Domain"/>
    <property type="match status" value="1"/>
</dbReference>
<dbReference type="InterPro" id="IPR013328">
    <property type="entry name" value="6PGD_dom2"/>
</dbReference>
<keyword evidence="10" id="KW-1185">Reference proteome</keyword>
<evidence type="ECO:0000259" key="7">
    <source>
        <dbReference type="Pfam" id="PF02558"/>
    </source>
</evidence>
<dbReference type="PANTHER" id="PTHR43765">
    <property type="entry name" value="2-DEHYDROPANTOATE 2-REDUCTASE-RELATED"/>
    <property type="match status" value="1"/>
</dbReference>
<feature type="non-terminal residue" evidence="9">
    <location>
        <position position="1"/>
    </location>
</feature>
<evidence type="ECO:0000256" key="3">
    <source>
        <dbReference type="ARBA" id="ARBA00022857"/>
    </source>
</evidence>
<dbReference type="GeneID" id="28895136"/>
<dbReference type="InterPro" id="IPR036291">
    <property type="entry name" value="NAD(P)-bd_dom_sf"/>
</dbReference>
<dbReference type="SUPFAM" id="SSF51735">
    <property type="entry name" value="NAD(P)-binding Rossmann-fold domains"/>
    <property type="match status" value="1"/>
</dbReference>
<dbReference type="OrthoDB" id="73846at2759"/>
<name>A0A165AI22_XYLHT</name>
<dbReference type="FunFam" id="1.10.1040.10:FF:000038">
    <property type="entry name" value="Probable 2-dehydropantoate 2-reductase"/>
    <property type="match status" value="1"/>
</dbReference>
<protein>
    <recommendedName>
        <fullName evidence="2">2-dehydropantoate 2-reductase</fullName>
        <ecNumber evidence="2">1.1.1.169</ecNumber>
    </recommendedName>
    <alternativeName>
        <fullName evidence="5">Ketopantoate reductase</fullName>
    </alternativeName>
</protein>
<organism evidence="9 10">
    <name type="scientific">Xylona heveae (strain CBS 132557 / TC161)</name>
    <dbReference type="NCBI Taxonomy" id="1328760"/>
    <lineage>
        <taxon>Eukaryota</taxon>
        <taxon>Fungi</taxon>
        <taxon>Dikarya</taxon>
        <taxon>Ascomycota</taxon>
        <taxon>Pezizomycotina</taxon>
        <taxon>Xylonomycetes</taxon>
        <taxon>Xylonales</taxon>
        <taxon>Xylonaceae</taxon>
        <taxon>Xylona</taxon>
    </lineage>
</organism>
<sequence length="389" mass="43193">IYILGPGNIGSFLAHSLRSVPAPPPVTLLFHRPKFVTQWKKANETISLRTDGIIEHCKGVEGRLIRSANGSPSTAHGNQESRASNESNLGADDPIYNLVVTVKASNTVAALNRVKHRLRPESTILFLQNGMGVLDDVNKTIFPDIEHRPNYIQGIVSHGIFASRAFSIVHAGPGTIALGILPRHPVARQQNPRINLDQKHSEQWAPSSRYLLRALTRVPKLAAAGFPPADLLQLQLEKLAVNAIINPLTVLFDCRNGDILHNFACTRVMRLLISEISLVIRSLPELQGIPNVNLRFAPDRLEKMVFSIARKTSSNYSSMLQDIRLGKGTEIDYINGYIVKRGEEIGVRCLMNYMLQQMIKGKQQIKMRETVGYVPLDSVRNPGLKDESN</sequence>
<dbReference type="Proteomes" id="UP000076632">
    <property type="component" value="Unassembled WGS sequence"/>
</dbReference>
<dbReference type="GO" id="GO:0050661">
    <property type="term" value="F:NADP binding"/>
    <property type="evidence" value="ECO:0007669"/>
    <property type="project" value="TreeGrafter"/>
</dbReference>
<keyword evidence="4" id="KW-0560">Oxidoreductase</keyword>
<keyword evidence="3" id="KW-0521">NADP</keyword>
<evidence type="ECO:0000256" key="1">
    <source>
        <dbReference type="ARBA" id="ARBA00007870"/>
    </source>
</evidence>
<dbReference type="EMBL" id="KV407463">
    <property type="protein sequence ID" value="KZF20511.1"/>
    <property type="molecule type" value="Genomic_DNA"/>
</dbReference>
<dbReference type="InterPro" id="IPR003710">
    <property type="entry name" value="ApbA"/>
</dbReference>
<dbReference type="RefSeq" id="XP_018186066.1">
    <property type="nucleotide sequence ID" value="XM_018329999.1"/>
</dbReference>
<dbReference type="AlphaFoldDB" id="A0A165AI22"/>
<dbReference type="GO" id="GO:0008677">
    <property type="term" value="F:2-dehydropantoate 2-reductase activity"/>
    <property type="evidence" value="ECO:0007669"/>
    <property type="project" value="UniProtKB-EC"/>
</dbReference>
<dbReference type="FunCoup" id="A0A165AI22">
    <property type="interactions" value="124"/>
</dbReference>
<dbReference type="NCBIfam" id="TIGR00745">
    <property type="entry name" value="apbA_panE"/>
    <property type="match status" value="1"/>
</dbReference>
<accession>A0A165AI22</accession>
<evidence type="ECO:0000313" key="9">
    <source>
        <dbReference type="EMBL" id="KZF20511.1"/>
    </source>
</evidence>
<dbReference type="STRING" id="1328760.A0A165AI22"/>
<dbReference type="Pfam" id="PF02558">
    <property type="entry name" value="ApbA"/>
    <property type="match status" value="1"/>
</dbReference>
<dbReference type="Pfam" id="PF08546">
    <property type="entry name" value="ApbA_C"/>
    <property type="match status" value="1"/>
</dbReference>
<evidence type="ECO:0000256" key="6">
    <source>
        <dbReference type="SAM" id="MobiDB-lite"/>
    </source>
</evidence>
<gene>
    <name evidence="9" type="ORF">L228DRAFT_213672</name>
</gene>
<feature type="region of interest" description="Disordered" evidence="6">
    <location>
        <begin position="66"/>
        <end position="89"/>
    </location>
</feature>
<feature type="domain" description="Ketopantoate reductase N-terminal" evidence="7">
    <location>
        <begin position="1"/>
        <end position="181"/>
    </location>
</feature>
<evidence type="ECO:0000256" key="5">
    <source>
        <dbReference type="ARBA" id="ARBA00032024"/>
    </source>
</evidence>
<dbReference type="InParanoid" id="A0A165AI22"/>
<dbReference type="InterPro" id="IPR013752">
    <property type="entry name" value="KPA_reductase"/>
</dbReference>
<evidence type="ECO:0000259" key="8">
    <source>
        <dbReference type="Pfam" id="PF08546"/>
    </source>
</evidence>
<comment type="similarity">
    <text evidence="1">Belongs to the ketopantoate reductase family.</text>
</comment>
<evidence type="ECO:0000256" key="4">
    <source>
        <dbReference type="ARBA" id="ARBA00023002"/>
    </source>
</evidence>
<dbReference type="PANTHER" id="PTHR43765:SF2">
    <property type="entry name" value="2-DEHYDROPANTOATE 2-REDUCTASE"/>
    <property type="match status" value="1"/>
</dbReference>
<evidence type="ECO:0000313" key="10">
    <source>
        <dbReference type="Proteomes" id="UP000076632"/>
    </source>
</evidence>
<dbReference type="SUPFAM" id="SSF48179">
    <property type="entry name" value="6-phosphogluconate dehydrogenase C-terminal domain-like"/>
    <property type="match status" value="1"/>
</dbReference>
<dbReference type="Gene3D" id="1.10.1040.10">
    <property type="entry name" value="N-(1-d-carboxylethyl)-l-norvaline Dehydrogenase, domain 2"/>
    <property type="match status" value="1"/>
</dbReference>
<dbReference type="GO" id="GO:0015940">
    <property type="term" value="P:pantothenate biosynthetic process"/>
    <property type="evidence" value="ECO:0007669"/>
    <property type="project" value="InterPro"/>
</dbReference>
<dbReference type="GO" id="GO:0005739">
    <property type="term" value="C:mitochondrion"/>
    <property type="evidence" value="ECO:0007669"/>
    <property type="project" value="TreeGrafter"/>
</dbReference>
<dbReference type="EC" id="1.1.1.169" evidence="2"/>